<dbReference type="AlphaFoldDB" id="B2W0I6"/>
<protein>
    <submittedName>
        <fullName evidence="1">Uncharacterized protein</fullName>
    </submittedName>
</protein>
<evidence type="ECO:0000313" key="1">
    <source>
        <dbReference type="EMBL" id="EDU46809.1"/>
    </source>
</evidence>
<accession>B2W0I6</accession>
<dbReference type="Proteomes" id="UP000001471">
    <property type="component" value="Unassembled WGS sequence"/>
</dbReference>
<dbReference type="EMBL" id="DS231617">
    <property type="protein sequence ID" value="EDU46809.1"/>
    <property type="molecule type" value="Genomic_DNA"/>
</dbReference>
<reference evidence="2" key="1">
    <citation type="journal article" date="2013" name="G3 (Bethesda)">
        <title>Comparative genomics of a plant-pathogenic fungus, Pyrenophora tritici-repentis, reveals transduplication and the impact of repeat elements on pathogenicity and population divergence.</title>
        <authorList>
            <person name="Manning V.A."/>
            <person name="Pandelova I."/>
            <person name="Dhillon B."/>
            <person name="Wilhelm L.J."/>
            <person name="Goodwin S.B."/>
            <person name="Berlin A.M."/>
            <person name="Figueroa M."/>
            <person name="Freitag M."/>
            <person name="Hane J.K."/>
            <person name="Henrissat B."/>
            <person name="Holman W.H."/>
            <person name="Kodira C.D."/>
            <person name="Martin J."/>
            <person name="Oliver R.P."/>
            <person name="Robbertse B."/>
            <person name="Schackwitz W."/>
            <person name="Schwartz D.C."/>
            <person name="Spatafora J.W."/>
            <person name="Turgeon B.G."/>
            <person name="Yandava C."/>
            <person name="Young S."/>
            <person name="Zhou S."/>
            <person name="Zeng Q."/>
            <person name="Grigoriev I.V."/>
            <person name="Ma L.-J."/>
            <person name="Ciuffetti L.M."/>
        </authorList>
    </citation>
    <scope>NUCLEOTIDE SEQUENCE [LARGE SCALE GENOMIC DNA]</scope>
    <source>
        <strain evidence="2">Pt-1C-BFP</strain>
    </source>
</reference>
<name>B2W0I6_PYRTR</name>
<proteinExistence type="predicted"/>
<dbReference type="InParanoid" id="B2W0I6"/>
<evidence type="ECO:0000313" key="2">
    <source>
        <dbReference type="Proteomes" id="UP000001471"/>
    </source>
</evidence>
<dbReference type="OrthoDB" id="10302646at2759"/>
<gene>
    <name evidence="1" type="ORF">PTRG_03971</name>
</gene>
<sequence length="196" mass="22112">MDLAVYQRLLTKLHIAGFFHTRLPEKDDTGGGGTANRSLTDRLLTRTIVGEKRILYLIPFWWAKGEPKLMTDQSHGGLSLGEVVQKMHMASPGQHPINLHVLDLGVPQIRRPWLSISEWTGWLELFQPTSTPPKRQQSPPTENIINCKVFIAPSTVPPTPQRIAKDRRSIGATRLRAKWNSISVGIFHRSPEKVTE</sequence>
<organism evidence="1 2">
    <name type="scientific">Pyrenophora tritici-repentis (strain Pt-1C-BFP)</name>
    <name type="common">Wheat tan spot fungus</name>
    <name type="synonym">Drechslera tritici-repentis</name>
    <dbReference type="NCBI Taxonomy" id="426418"/>
    <lineage>
        <taxon>Eukaryota</taxon>
        <taxon>Fungi</taxon>
        <taxon>Dikarya</taxon>
        <taxon>Ascomycota</taxon>
        <taxon>Pezizomycotina</taxon>
        <taxon>Dothideomycetes</taxon>
        <taxon>Pleosporomycetidae</taxon>
        <taxon>Pleosporales</taxon>
        <taxon>Pleosporineae</taxon>
        <taxon>Pleosporaceae</taxon>
        <taxon>Pyrenophora</taxon>
    </lineage>
</organism>
<dbReference type="HOGENOM" id="CLU_1390876_0_0_1"/>